<sequence>MMMMLWLRLPQRDLRFGSRGFEAPIKEGENKPEPSRWVSLSSVIVTQNVLGLAIVDGWDEWEWNIPEYRE</sequence>
<proteinExistence type="predicted"/>
<protein>
    <submittedName>
        <fullName evidence="1">Uncharacterized protein</fullName>
    </submittedName>
</protein>
<evidence type="ECO:0000313" key="2">
    <source>
        <dbReference type="Proteomes" id="UP000186955"/>
    </source>
</evidence>
<organism evidence="1 2">
    <name type="scientific">Penicillium subrubescens</name>
    <dbReference type="NCBI Taxonomy" id="1316194"/>
    <lineage>
        <taxon>Eukaryota</taxon>
        <taxon>Fungi</taxon>
        <taxon>Dikarya</taxon>
        <taxon>Ascomycota</taxon>
        <taxon>Pezizomycotina</taxon>
        <taxon>Eurotiomycetes</taxon>
        <taxon>Eurotiomycetidae</taxon>
        <taxon>Eurotiales</taxon>
        <taxon>Aspergillaceae</taxon>
        <taxon>Penicillium</taxon>
    </lineage>
</organism>
<keyword evidence="2" id="KW-1185">Reference proteome</keyword>
<evidence type="ECO:0000313" key="1">
    <source>
        <dbReference type="EMBL" id="OKP13623.1"/>
    </source>
</evidence>
<reference evidence="1 2" key="1">
    <citation type="submission" date="2016-10" db="EMBL/GenBank/DDBJ databases">
        <title>Genome sequence of the ascomycete fungus Penicillium subrubescens.</title>
        <authorList>
            <person name="De Vries R.P."/>
            <person name="Peng M."/>
            <person name="Dilokpimol A."/>
            <person name="Hilden K."/>
            <person name="Makela M.R."/>
            <person name="Grigoriev I."/>
            <person name="Riley R."/>
            <person name="Granchi Z."/>
        </authorList>
    </citation>
    <scope>NUCLEOTIDE SEQUENCE [LARGE SCALE GENOMIC DNA]</scope>
    <source>
        <strain evidence="1 2">CBS 132785</strain>
    </source>
</reference>
<dbReference type="AlphaFoldDB" id="A0A1Q5UME3"/>
<dbReference type="Proteomes" id="UP000186955">
    <property type="component" value="Unassembled WGS sequence"/>
</dbReference>
<accession>A0A1Q5UME3</accession>
<comment type="caution">
    <text evidence="1">The sequence shown here is derived from an EMBL/GenBank/DDBJ whole genome shotgun (WGS) entry which is preliminary data.</text>
</comment>
<dbReference type="EMBL" id="MNBE01000128">
    <property type="protein sequence ID" value="OKP13623.1"/>
    <property type="molecule type" value="Genomic_DNA"/>
</dbReference>
<name>A0A1Q5UME3_9EURO</name>
<gene>
    <name evidence="1" type="ORF">PENSUB_814</name>
</gene>